<proteinExistence type="predicted"/>
<feature type="domain" description="Josephin" evidence="7">
    <location>
        <begin position="42"/>
        <end position="78"/>
    </location>
</feature>
<evidence type="ECO:0000256" key="6">
    <source>
        <dbReference type="PROSITE-ProRule" id="PRU00331"/>
    </source>
</evidence>
<dbReference type="EC" id="3.4.19.12" evidence="2"/>
<keyword evidence="5" id="KW-0378">Hydrolase</keyword>
<organism evidence="8 10">
    <name type="scientific">Rotaria sordida</name>
    <dbReference type="NCBI Taxonomy" id="392033"/>
    <lineage>
        <taxon>Eukaryota</taxon>
        <taxon>Metazoa</taxon>
        <taxon>Spiralia</taxon>
        <taxon>Gnathifera</taxon>
        <taxon>Rotifera</taxon>
        <taxon>Eurotatoria</taxon>
        <taxon>Bdelloidea</taxon>
        <taxon>Philodinida</taxon>
        <taxon>Philodinidae</taxon>
        <taxon>Rotaria</taxon>
    </lineage>
</organism>
<gene>
    <name evidence="9" type="ORF">JXQ802_LOCUS29026</name>
    <name evidence="8" type="ORF">PYM288_LOCUS19361</name>
</gene>
<dbReference type="EMBL" id="CAJNOH010000643">
    <property type="protein sequence ID" value="CAF1094815.1"/>
    <property type="molecule type" value="Genomic_DNA"/>
</dbReference>
<sequence>LGYAITIHGTQCMAYSKLIIDLSRKYLKADNYDRADYSIIPEDVILCEKQELLFCRRHALKALLQNAEIFDDTYLISV</sequence>
<evidence type="ECO:0000256" key="5">
    <source>
        <dbReference type="ARBA" id="ARBA00022801"/>
    </source>
</evidence>
<dbReference type="PROSITE" id="PS50957">
    <property type="entry name" value="JOSEPHIN"/>
    <property type="match status" value="1"/>
</dbReference>
<accession>A0A814NK68</accession>
<evidence type="ECO:0000313" key="11">
    <source>
        <dbReference type="Proteomes" id="UP000663870"/>
    </source>
</evidence>
<dbReference type="GO" id="GO:0016579">
    <property type="term" value="P:protein deubiquitination"/>
    <property type="evidence" value="ECO:0007669"/>
    <property type="project" value="InterPro"/>
</dbReference>
<dbReference type="AlphaFoldDB" id="A0A814NK68"/>
<keyword evidence="3" id="KW-0645">Protease</keyword>
<protein>
    <recommendedName>
        <fullName evidence="2">ubiquitinyl hydrolase 1</fullName>
        <ecNumber evidence="2">3.4.19.12</ecNumber>
    </recommendedName>
</protein>
<dbReference type="EMBL" id="CAJNOL010001119">
    <property type="protein sequence ID" value="CAF1291570.1"/>
    <property type="molecule type" value="Genomic_DNA"/>
</dbReference>
<dbReference type="InterPro" id="IPR006155">
    <property type="entry name" value="Josephin"/>
</dbReference>
<keyword evidence="4" id="KW-0833">Ubl conjugation pathway</keyword>
<evidence type="ECO:0000256" key="3">
    <source>
        <dbReference type="ARBA" id="ARBA00022670"/>
    </source>
</evidence>
<dbReference type="Proteomes" id="UP000663870">
    <property type="component" value="Unassembled WGS sequence"/>
</dbReference>
<comment type="caution">
    <text evidence="8">The sequence shown here is derived from an EMBL/GenBank/DDBJ whole genome shotgun (WGS) entry which is preliminary data.</text>
</comment>
<evidence type="ECO:0000313" key="8">
    <source>
        <dbReference type="EMBL" id="CAF1094815.1"/>
    </source>
</evidence>
<comment type="catalytic activity">
    <reaction evidence="1">
        <text>Thiol-dependent hydrolysis of ester, thioester, amide, peptide and isopeptide bonds formed by the C-terminal Gly of ubiquitin (a 76-residue protein attached to proteins as an intracellular targeting signal).</text>
        <dbReference type="EC" id="3.4.19.12"/>
    </reaction>
</comment>
<dbReference type="GO" id="GO:0004843">
    <property type="term" value="F:cysteine-type deubiquitinase activity"/>
    <property type="evidence" value="ECO:0007669"/>
    <property type="project" value="UniProtKB-EC"/>
</dbReference>
<evidence type="ECO:0000256" key="4">
    <source>
        <dbReference type="ARBA" id="ARBA00022786"/>
    </source>
</evidence>
<feature type="non-terminal residue" evidence="8">
    <location>
        <position position="1"/>
    </location>
</feature>
<keyword evidence="11" id="KW-1185">Reference proteome</keyword>
<evidence type="ECO:0000313" key="10">
    <source>
        <dbReference type="Proteomes" id="UP000663854"/>
    </source>
</evidence>
<evidence type="ECO:0000256" key="2">
    <source>
        <dbReference type="ARBA" id="ARBA00012759"/>
    </source>
</evidence>
<name>A0A814NK68_9BILA</name>
<dbReference type="Proteomes" id="UP000663854">
    <property type="component" value="Unassembled WGS sequence"/>
</dbReference>
<evidence type="ECO:0000259" key="7">
    <source>
        <dbReference type="PROSITE" id="PS50957"/>
    </source>
</evidence>
<comment type="caution">
    <text evidence="6">Lacks conserved residue(s) required for the propagation of feature annotation.</text>
</comment>
<evidence type="ECO:0000256" key="1">
    <source>
        <dbReference type="ARBA" id="ARBA00000707"/>
    </source>
</evidence>
<evidence type="ECO:0000313" key="9">
    <source>
        <dbReference type="EMBL" id="CAF1291570.1"/>
    </source>
</evidence>
<reference evidence="8" key="1">
    <citation type="submission" date="2021-02" db="EMBL/GenBank/DDBJ databases">
        <authorList>
            <person name="Nowell W R."/>
        </authorList>
    </citation>
    <scope>NUCLEOTIDE SEQUENCE</scope>
</reference>
<dbReference type="GO" id="GO:0006508">
    <property type="term" value="P:proteolysis"/>
    <property type="evidence" value="ECO:0007669"/>
    <property type="project" value="UniProtKB-KW"/>
</dbReference>